<organism evidence="1">
    <name type="scientific">marine sediment metagenome</name>
    <dbReference type="NCBI Taxonomy" id="412755"/>
    <lineage>
        <taxon>unclassified sequences</taxon>
        <taxon>metagenomes</taxon>
        <taxon>ecological metagenomes</taxon>
    </lineage>
</organism>
<gene>
    <name evidence="1" type="ORF">S01H1_45144</name>
</gene>
<comment type="caution">
    <text evidence="1">The sequence shown here is derived from an EMBL/GenBank/DDBJ whole genome shotgun (WGS) entry which is preliminary data.</text>
</comment>
<feature type="non-terminal residue" evidence="1">
    <location>
        <position position="37"/>
    </location>
</feature>
<evidence type="ECO:0000313" key="1">
    <source>
        <dbReference type="EMBL" id="GAF99619.1"/>
    </source>
</evidence>
<proteinExistence type="predicted"/>
<accession>X0U252</accession>
<sequence>MKSQTWLFLIGLLAIGSPVARADGKPNFVVVLADDCT</sequence>
<name>X0U252_9ZZZZ</name>
<dbReference type="AlphaFoldDB" id="X0U252"/>
<dbReference type="EMBL" id="BARS01028825">
    <property type="protein sequence ID" value="GAF99619.1"/>
    <property type="molecule type" value="Genomic_DNA"/>
</dbReference>
<protein>
    <submittedName>
        <fullName evidence="1">Uncharacterized protein</fullName>
    </submittedName>
</protein>
<reference evidence="1" key="1">
    <citation type="journal article" date="2014" name="Front. Microbiol.">
        <title>High frequency of phylogenetically diverse reductive dehalogenase-homologous genes in deep subseafloor sedimentary metagenomes.</title>
        <authorList>
            <person name="Kawai M."/>
            <person name="Futagami T."/>
            <person name="Toyoda A."/>
            <person name="Takaki Y."/>
            <person name="Nishi S."/>
            <person name="Hori S."/>
            <person name="Arai W."/>
            <person name="Tsubouchi T."/>
            <person name="Morono Y."/>
            <person name="Uchiyama I."/>
            <person name="Ito T."/>
            <person name="Fujiyama A."/>
            <person name="Inagaki F."/>
            <person name="Takami H."/>
        </authorList>
    </citation>
    <scope>NUCLEOTIDE SEQUENCE</scope>
    <source>
        <strain evidence="1">Expedition CK06-06</strain>
    </source>
</reference>